<dbReference type="GeneID" id="39420764"/>
<sequence>MNGYIVIAVIFTLGLSMFYVPLGYAQDNKDSSFTYYERTCNNDTCVVTTCGADKSCSTTDANNASNDNEAEEPGTEGGNSNPKTLNVTKFWEKFMDFGQD</sequence>
<dbReference type="OrthoDB" id="379247at2157"/>
<dbReference type="KEGG" id="nfn:NFRAN_1406"/>
<organism evidence="2 3">
    <name type="scientific">Candidatus Nitrosocosmicus franklandianus</name>
    <dbReference type="NCBI Taxonomy" id="1798806"/>
    <lineage>
        <taxon>Archaea</taxon>
        <taxon>Nitrososphaerota</taxon>
        <taxon>Nitrososphaeria</taxon>
        <taxon>Nitrososphaerales</taxon>
        <taxon>Nitrososphaeraceae</taxon>
        <taxon>Candidatus Nitrosocosmicus</taxon>
    </lineage>
</organism>
<evidence type="ECO:0000313" key="3">
    <source>
        <dbReference type="Proteomes" id="UP000294299"/>
    </source>
</evidence>
<evidence type="ECO:0000256" key="1">
    <source>
        <dbReference type="SAM" id="MobiDB-lite"/>
    </source>
</evidence>
<feature type="compositionally biased region" description="Low complexity" evidence="1">
    <location>
        <begin position="57"/>
        <end position="67"/>
    </location>
</feature>
<dbReference type="AlphaFoldDB" id="A0A484I7M6"/>
<name>A0A484I7M6_9ARCH</name>
<gene>
    <name evidence="2" type="ORF">NFRAN_1406</name>
</gene>
<reference evidence="2 3" key="1">
    <citation type="submission" date="2019-02" db="EMBL/GenBank/DDBJ databases">
        <authorList>
            <person name="Lehtovirta-Morley E L."/>
        </authorList>
    </citation>
    <scope>NUCLEOTIDE SEQUENCE [LARGE SCALE GENOMIC DNA]</scope>
    <source>
        <strain evidence="2">NFRAN1</strain>
    </source>
</reference>
<evidence type="ECO:0000313" key="2">
    <source>
        <dbReference type="EMBL" id="VFJ13728.1"/>
    </source>
</evidence>
<dbReference type="Proteomes" id="UP000294299">
    <property type="component" value="Chromosome NFRAN"/>
</dbReference>
<protein>
    <submittedName>
        <fullName evidence="2">Uncharacterized protein</fullName>
    </submittedName>
</protein>
<dbReference type="EMBL" id="LR216287">
    <property type="protein sequence ID" value="VFJ13728.1"/>
    <property type="molecule type" value="Genomic_DNA"/>
</dbReference>
<keyword evidence="3" id="KW-1185">Reference proteome</keyword>
<accession>A0A484I7M6</accession>
<dbReference type="RefSeq" id="WP_134483720.1">
    <property type="nucleotide sequence ID" value="NZ_LR216287.1"/>
</dbReference>
<feature type="region of interest" description="Disordered" evidence="1">
    <location>
        <begin position="56"/>
        <end position="84"/>
    </location>
</feature>
<proteinExistence type="predicted"/>